<evidence type="ECO:0000256" key="1">
    <source>
        <dbReference type="SAM" id="MobiDB-lite"/>
    </source>
</evidence>
<feature type="region of interest" description="Disordered" evidence="1">
    <location>
        <begin position="1"/>
        <end position="56"/>
    </location>
</feature>
<feature type="compositionally biased region" description="Low complexity" evidence="1">
    <location>
        <begin position="20"/>
        <end position="38"/>
    </location>
</feature>
<gene>
    <name evidence="2" type="ORF">RHTO0S_24e01904g</name>
</gene>
<protein>
    <submittedName>
        <fullName evidence="2">RHTO0S24e01904g1_1</fullName>
    </submittedName>
</protein>
<dbReference type="AlphaFoldDB" id="A0A061BQA5"/>
<accession>A0A061BQA5</accession>
<feature type="region of interest" description="Disordered" evidence="1">
    <location>
        <begin position="369"/>
        <end position="392"/>
    </location>
</feature>
<feature type="region of interest" description="Disordered" evidence="1">
    <location>
        <begin position="251"/>
        <end position="285"/>
    </location>
</feature>
<dbReference type="OrthoDB" id="2528626at2759"/>
<evidence type="ECO:0000313" key="2">
    <source>
        <dbReference type="EMBL" id="CDR49255.1"/>
    </source>
</evidence>
<name>A0A061BQA5_RHOTO</name>
<proteinExistence type="predicted"/>
<dbReference type="EMBL" id="LK052959">
    <property type="protein sequence ID" value="CDR49255.1"/>
    <property type="molecule type" value="Genomic_DNA"/>
</dbReference>
<reference evidence="2" key="1">
    <citation type="journal article" date="2014" name="Genome Announc.">
        <title>Draft genome sequence of Rhodosporidium toruloides CECT1137, an oleaginous yeast of biotechnological interest.</title>
        <authorList>
            <person name="Morin N."/>
            <person name="Calcas X."/>
            <person name="Devillers H."/>
            <person name="Durrens P."/>
            <person name="Sherman D.J."/>
            <person name="Nicaud J.-M."/>
            <person name="Neuveglise C."/>
        </authorList>
    </citation>
    <scope>NUCLEOTIDE SEQUENCE</scope>
    <source>
        <strain evidence="2">CECT1137</strain>
    </source>
</reference>
<feature type="compositionally biased region" description="Pro residues" evidence="1">
    <location>
        <begin position="10"/>
        <end position="19"/>
    </location>
</feature>
<organism evidence="2">
    <name type="scientific">Rhodotorula toruloides</name>
    <name type="common">Yeast</name>
    <name type="synonym">Rhodosporidium toruloides</name>
    <dbReference type="NCBI Taxonomy" id="5286"/>
    <lineage>
        <taxon>Eukaryota</taxon>
        <taxon>Fungi</taxon>
        <taxon>Dikarya</taxon>
        <taxon>Basidiomycota</taxon>
        <taxon>Pucciniomycotina</taxon>
        <taxon>Microbotryomycetes</taxon>
        <taxon>Sporidiobolales</taxon>
        <taxon>Sporidiobolaceae</taxon>
        <taxon>Rhodotorula</taxon>
    </lineage>
</organism>
<sequence>MSTAPSLVLPAPPQAPPTDPSTAAALARPPSAASTASSEGTVRATDAGTGEGGVKEVSVDDLTRELSDLSDLISTLSSDFTAVLTLRDRTISLGLSCPSSDLVDLASQTTTLGSSLLTLLSATHTTSLRLSRLTALAQLGTLALLPSESAQLTESLEVCHLESSALIERVRKAAWEEVDARESGRRRVEERVRMENPALGEEGVEMAVRTAFVGAQRRVGELDVWSYAGRVAAENPATELAHLLDDALDSQAAQSSTADPLSRHPSQHSTATSLTLVDPFADPSSSSADVYAKFDEDVESQPLNRMASSASSRGPKGGMLAVEDEEAEGVKEGWVARVRRKWRDWAVRTGLVVSVVGLIVGVTVYESLSQSSSQHPSSSASSALPSATASRS</sequence>